<name>A0ABQ2AIG8_9BACT</name>
<dbReference type="PANTHER" id="PTHR37464:SF1">
    <property type="entry name" value="BLL2463 PROTEIN"/>
    <property type="match status" value="1"/>
</dbReference>
<comment type="caution">
    <text evidence="2">The sequence shown here is derived from an EMBL/GenBank/DDBJ whole genome shotgun (WGS) entry which is preliminary data.</text>
</comment>
<keyword evidence="1" id="KW-1133">Transmembrane helix</keyword>
<evidence type="ECO:0000313" key="2">
    <source>
        <dbReference type="EMBL" id="GGH90714.1"/>
    </source>
</evidence>
<feature type="transmembrane region" description="Helical" evidence="1">
    <location>
        <begin position="532"/>
        <end position="554"/>
    </location>
</feature>
<dbReference type="EMBL" id="BMGY01000057">
    <property type="protein sequence ID" value="GGH90714.1"/>
    <property type="molecule type" value="Genomic_DNA"/>
</dbReference>
<evidence type="ECO:0000313" key="3">
    <source>
        <dbReference type="Proteomes" id="UP000637774"/>
    </source>
</evidence>
<organism evidence="2 3">
    <name type="scientific">Hymenobacter frigidus</name>
    <dbReference type="NCBI Taxonomy" id="1524095"/>
    <lineage>
        <taxon>Bacteria</taxon>
        <taxon>Pseudomonadati</taxon>
        <taxon>Bacteroidota</taxon>
        <taxon>Cytophagia</taxon>
        <taxon>Cytophagales</taxon>
        <taxon>Hymenobacteraceae</taxon>
        <taxon>Hymenobacter</taxon>
    </lineage>
</organism>
<sequence>MAQSLEAGGRADTRLKLLNSGKRVDNKVSYKVALDELKLDAQADAAKSLVNTSNTQLYLLSDFQKSAFNSKVFEGLDSKRTVVLVPVKGKETANVYVDSVWVDDAFVRLRTNLSLHIRMRNGGSVELSDCPVKVFLTGKQVAAFRVRLAAGEVATSVVQVQVSDTLVALGRVVTEDAPVTFDNTYYFTLQPATNINILEIGAELVAQQLYANESLFNYTYTRPERLDYGVLRQANLVLVRGLTIVDAGLREALRAVVQRGGSVVVVPSPLVGAHASYQQLFRDLGLGTVQWEAAAAVPELRNVAMPNAQEPFFRDVFGARQRAVTMPRVAPVLRWARTGKDILRLQDGESYLAGFGSGAGQVYVFSAPFEKAYSDFSTHALFVPVMYRMAMLSYRNEQLPAYQLTQNSLALKLPVEPTQAARRTEQANETGLRLVKDSLTLIPAQRMVGQEVQLSLPESMQEPGFYQVRRQNKVLTTLAFNQSKQESELAAYSAAELRQLIGPNRPNIQVVEAGADGAGLARFEAEQTGQPLWRYCLLAALLGLLAEVLLVRFGSRQTISAKIKQAA</sequence>
<evidence type="ECO:0000256" key="1">
    <source>
        <dbReference type="SAM" id="Phobius"/>
    </source>
</evidence>
<dbReference type="Proteomes" id="UP000637774">
    <property type="component" value="Unassembled WGS sequence"/>
</dbReference>
<protein>
    <submittedName>
        <fullName evidence="2">Uncharacterized protein</fullName>
    </submittedName>
</protein>
<dbReference type="PANTHER" id="PTHR37464">
    <property type="entry name" value="BLL2463 PROTEIN"/>
    <property type="match status" value="1"/>
</dbReference>
<keyword evidence="1" id="KW-0812">Transmembrane</keyword>
<keyword evidence="1" id="KW-0472">Membrane</keyword>
<proteinExistence type="predicted"/>
<gene>
    <name evidence="2" type="ORF">GCM10011495_37200</name>
</gene>
<reference evidence="3" key="1">
    <citation type="journal article" date="2019" name="Int. J. Syst. Evol. Microbiol.">
        <title>The Global Catalogue of Microorganisms (GCM) 10K type strain sequencing project: providing services to taxonomists for standard genome sequencing and annotation.</title>
        <authorList>
            <consortium name="The Broad Institute Genomics Platform"/>
            <consortium name="The Broad Institute Genome Sequencing Center for Infectious Disease"/>
            <person name="Wu L."/>
            <person name="Ma J."/>
        </authorList>
    </citation>
    <scope>NUCLEOTIDE SEQUENCE [LARGE SCALE GENOMIC DNA]</scope>
    <source>
        <strain evidence="3">CGMCC 1.14966</strain>
    </source>
</reference>
<accession>A0ABQ2AIG8</accession>
<keyword evidence="3" id="KW-1185">Reference proteome</keyword>